<evidence type="ECO:0000313" key="1">
    <source>
        <dbReference type="EMBL" id="EJK61039.1"/>
    </source>
</evidence>
<name>K0S7Y5_THAOC</name>
<dbReference type="EMBL" id="AGNL01020465">
    <property type="protein sequence ID" value="EJK61039.1"/>
    <property type="molecule type" value="Genomic_DNA"/>
</dbReference>
<gene>
    <name evidence="1" type="ORF">THAOC_18528</name>
</gene>
<sequence length="46" mass="5233">REKFVFASLLSGDAHLGIIYLWPELPDLVDFKTQLLLLPAALFIFT</sequence>
<evidence type="ECO:0000313" key="2">
    <source>
        <dbReference type="Proteomes" id="UP000266841"/>
    </source>
</evidence>
<dbReference type="Proteomes" id="UP000266841">
    <property type="component" value="Unassembled WGS sequence"/>
</dbReference>
<protein>
    <submittedName>
        <fullName evidence="1">Uncharacterized protein</fullName>
    </submittedName>
</protein>
<feature type="non-terminal residue" evidence="1">
    <location>
        <position position="1"/>
    </location>
</feature>
<organism evidence="1 2">
    <name type="scientific">Thalassiosira oceanica</name>
    <name type="common">Marine diatom</name>
    <dbReference type="NCBI Taxonomy" id="159749"/>
    <lineage>
        <taxon>Eukaryota</taxon>
        <taxon>Sar</taxon>
        <taxon>Stramenopiles</taxon>
        <taxon>Ochrophyta</taxon>
        <taxon>Bacillariophyta</taxon>
        <taxon>Coscinodiscophyceae</taxon>
        <taxon>Thalassiosirophycidae</taxon>
        <taxon>Thalassiosirales</taxon>
        <taxon>Thalassiosiraceae</taxon>
        <taxon>Thalassiosira</taxon>
    </lineage>
</organism>
<keyword evidence="2" id="KW-1185">Reference proteome</keyword>
<comment type="caution">
    <text evidence="1">The sequence shown here is derived from an EMBL/GenBank/DDBJ whole genome shotgun (WGS) entry which is preliminary data.</text>
</comment>
<accession>K0S7Y5</accession>
<reference evidence="1 2" key="1">
    <citation type="journal article" date="2012" name="Genome Biol.">
        <title>Genome and low-iron response of an oceanic diatom adapted to chronic iron limitation.</title>
        <authorList>
            <person name="Lommer M."/>
            <person name="Specht M."/>
            <person name="Roy A.S."/>
            <person name="Kraemer L."/>
            <person name="Andreson R."/>
            <person name="Gutowska M.A."/>
            <person name="Wolf J."/>
            <person name="Bergner S.V."/>
            <person name="Schilhabel M.B."/>
            <person name="Klostermeier U.C."/>
            <person name="Beiko R.G."/>
            <person name="Rosenstiel P."/>
            <person name="Hippler M."/>
            <person name="Laroche J."/>
        </authorList>
    </citation>
    <scope>NUCLEOTIDE SEQUENCE [LARGE SCALE GENOMIC DNA]</scope>
    <source>
        <strain evidence="1 2">CCMP1005</strain>
    </source>
</reference>
<dbReference type="AlphaFoldDB" id="K0S7Y5"/>
<proteinExistence type="predicted"/>